<reference evidence="6" key="1">
    <citation type="submission" date="2016-07" db="EMBL/GenBank/DDBJ databases">
        <title>Microvirga ossetica sp. nov. a new species of rhizobia isolated from root nodules of the legume species Vicia alpestris Steven originated from North Ossetia region in the Caucasus.</title>
        <authorList>
            <person name="Safronova V.I."/>
            <person name="Kuznetsova I.G."/>
            <person name="Sazanova A.L."/>
            <person name="Belimov A."/>
            <person name="Andronov E."/>
            <person name="Osledkin Y.S."/>
            <person name="Onishchuk O.P."/>
            <person name="Kurchak O.N."/>
            <person name="Shaposhnikov A.I."/>
            <person name="Willems A."/>
            <person name="Tikhonovich I.A."/>
        </authorList>
    </citation>
    <scope>NUCLEOTIDE SEQUENCE [LARGE SCALE GENOMIC DNA]</scope>
    <source>
        <strain evidence="6">V5/3M</strain>
    </source>
</reference>
<name>A0A1B2EQ05_9HYPH</name>
<dbReference type="OrthoDB" id="7347280at2"/>
<evidence type="ECO:0000313" key="6">
    <source>
        <dbReference type="EMBL" id="ANY82055.1"/>
    </source>
</evidence>
<evidence type="ECO:0000256" key="3">
    <source>
        <dbReference type="ARBA" id="ARBA00023163"/>
    </source>
</evidence>
<dbReference type="Pfam" id="PF07729">
    <property type="entry name" value="FCD"/>
    <property type="match status" value="1"/>
</dbReference>
<keyword evidence="3" id="KW-0804">Transcription</keyword>
<dbReference type="EMBL" id="CP016616">
    <property type="protein sequence ID" value="ANY82055.1"/>
    <property type="molecule type" value="Genomic_DNA"/>
</dbReference>
<dbReference type="KEGG" id="moc:BB934_25210"/>
<dbReference type="InterPro" id="IPR011711">
    <property type="entry name" value="GntR_C"/>
</dbReference>
<evidence type="ECO:0000259" key="5">
    <source>
        <dbReference type="PROSITE" id="PS50949"/>
    </source>
</evidence>
<dbReference type="GO" id="GO:0003677">
    <property type="term" value="F:DNA binding"/>
    <property type="evidence" value="ECO:0007669"/>
    <property type="project" value="UniProtKB-KW"/>
</dbReference>
<dbReference type="Gene3D" id="1.10.10.10">
    <property type="entry name" value="Winged helix-like DNA-binding domain superfamily/Winged helix DNA-binding domain"/>
    <property type="match status" value="1"/>
</dbReference>
<feature type="region of interest" description="Disordered" evidence="4">
    <location>
        <begin position="233"/>
        <end position="258"/>
    </location>
</feature>
<sequence>MSEPDPLTDSSNFALGRLRALLDDSSFDAGQRLPPERELAARIGIGRRALRRALEVLEAEGRIWRHQGKGTFLGSRPAHAATDLEELAKRTHPLEVMDARLEIEPALARLAAMRATNGDIERLLRLAERTASSSDADGRELWDSALHRTIAEAAGNSLLLAVFDMIDRIRQDTTWRLLRERARSGERQQIYVEQHRRVIAAIAQREAHAAEQTMREHLELVRDGLLKVMTSPLPDRIDGSVPPEPVTTSNKDRIRHGT</sequence>
<dbReference type="PANTHER" id="PTHR43537:SF5">
    <property type="entry name" value="UXU OPERON TRANSCRIPTIONAL REGULATOR"/>
    <property type="match status" value="1"/>
</dbReference>
<keyword evidence="2" id="KW-0238">DNA-binding</keyword>
<dbReference type="PRINTS" id="PR00035">
    <property type="entry name" value="HTHGNTR"/>
</dbReference>
<dbReference type="SMART" id="SM00345">
    <property type="entry name" value="HTH_GNTR"/>
    <property type="match status" value="1"/>
</dbReference>
<dbReference type="Gene3D" id="1.20.120.530">
    <property type="entry name" value="GntR ligand-binding domain-like"/>
    <property type="match status" value="1"/>
</dbReference>
<gene>
    <name evidence="6" type="ORF">BB934_25210</name>
</gene>
<dbReference type="SUPFAM" id="SSF48008">
    <property type="entry name" value="GntR ligand-binding domain-like"/>
    <property type="match status" value="1"/>
</dbReference>
<protein>
    <submittedName>
        <fullName evidence="6">GntR family transcriptional regulator</fullName>
    </submittedName>
</protein>
<accession>A0A1B2EQ05</accession>
<evidence type="ECO:0000256" key="1">
    <source>
        <dbReference type="ARBA" id="ARBA00023015"/>
    </source>
</evidence>
<dbReference type="AlphaFoldDB" id="A0A1B2EQ05"/>
<proteinExistence type="predicted"/>
<dbReference type="Pfam" id="PF00392">
    <property type="entry name" value="GntR"/>
    <property type="match status" value="1"/>
</dbReference>
<dbReference type="PANTHER" id="PTHR43537">
    <property type="entry name" value="TRANSCRIPTIONAL REGULATOR, GNTR FAMILY"/>
    <property type="match status" value="1"/>
</dbReference>
<keyword evidence="1" id="KW-0805">Transcription regulation</keyword>
<dbReference type="CDD" id="cd07377">
    <property type="entry name" value="WHTH_GntR"/>
    <property type="match status" value="1"/>
</dbReference>
<dbReference type="InterPro" id="IPR000524">
    <property type="entry name" value="Tscrpt_reg_HTH_GntR"/>
</dbReference>
<evidence type="ECO:0000256" key="2">
    <source>
        <dbReference type="ARBA" id="ARBA00023125"/>
    </source>
</evidence>
<dbReference type="PROSITE" id="PS50949">
    <property type="entry name" value="HTH_GNTR"/>
    <property type="match status" value="1"/>
</dbReference>
<dbReference type="InterPro" id="IPR036388">
    <property type="entry name" value="WH-like_DNA-bd_sf"/>
</dbReference>
<dbReference type="InterPro" id="IPR008920">
    <property type="entry name" value="TF_FadR/GntR_C"/>
</dbReference>
<evidence type="ECO:0000256" key="4">
    <source>
        <dbReference type="SAM" id="MobiDB-lite"/>
    </source>
</evidence>
<dbReference type="SMART" id="SM00895">
    <property type="entry name" value="FCD"/>
    <property type="match status" value="1"/>
</dbReference>
<dbReference type="RefSeq" id="WP_099513214.1">
    <property type="nucleotide sequence ID" value="NZ_CP016616.1"/>
</dbReference>
<dbReference type="GO" id="GO:0003700">
    <property type="term" value="F:DNA-binding transcription factor activity"/>
    <property type="evidence" value="ECO:0007669"/>
    <property type="project" value="InterPro"/>
</dbReference>
<feature type="domain" description="HTH gntR-type" evidence="5">
    <location>
        <begin position="8"/>
        <end position="76"/>
    </location>
</feature>
<organism evidence="6">
    <name type="scientific">Microvirga ossetica</name>
    <dbReference type="NCBI Taxonomy" id="1882682"/>
    <lineage>
        <taxon>Bacteria</taxon>
        <taxon>Pseudomonadati</taxon>
        <taxon>Pseudomonadota</taxon>
        <taxon>Alphaproteobacteria</taxon>
        <taxon>Hyphomicrobiales</taxon>
        <taxon>Methylobacteriaceae</taxon>
        <taxon>Microvirga</taxon>
    </lineage>
</organism>
<dbReference type="SUPFAM" id="SSF46785">
    <property type="entry name" value="Winged helix' DNA-binding domain"/>
    <property type="match status" value="1"/>
</dbReference>
<dbReference type="InterPro" id="IPR036390">
    <property type="entry name" value="WH_DNA-bd_sf"/>
</dbReference>